<sequence>MFFRRAWTTSSLVFQAVWAANNNYKWTVNSITVDSITSPEADTLTLYATVTQLGGEKIASKTVFLGDVLDQGYLTIDQINLDLEFSAPSTSNISIIWSLVNSANANHTFTDDLQHLSDDTETLAAQSDGFLDNLSDSTNELAEKLSPVTIGATIGAFFGPEGALIGAFIGSLVDDFLGSIINDIFGCDCTVASDTVVFLPGDLLLFPIPLTTKYHSSGRGIDCQKSSYTITSTLKILQPNHDDVATGLQSTKNWTVSLLDPNAPLDWRLLNFGDTLYSGQDPPQTWTPAGATAEFWQTPWWATIDSLNIMTITAAQMVVFGTYFETNGPFVHGILSQALTPNVVDADCIASRNCPAKVTVLVSAEALPSNLQNGVFLATPCGPSQLFLSGLWNKTSNPTTEAYIVNYATNKTVRIPDAPFPVNKWGDGLVCTESWSKPKVFLFHEDKMAYYDLASNKWSTVITLSMVIDDYRFTFDGSSTIIFGSILPQANPLIQYGADTEGLIQSILTLVLDENEPSNARFVSHPVTPFAGVDGVYPRWDAPIAYDPLRNRIYMAGGYNNSNYDSLPYLFAINMDPQAAAEREARVTKHDLAGSEHKVLGNKFSSYKFSLYNIAELVVSKLVISNLIISNLIISNLIISNLIISNLIISNLIISNLIISNL</sequence>
<keyword evidence="1" id="KW-0472">Membrane</keyword>
<proteinExistence type="predicted"/>
<dbReference type="InterPro" id="IPR011043">
    <property type="entry name" value="Gal_Oxase/kelch_b-propeller"/>
</dbReference>
<comment type="caution">
    <text evidence="3">The sequence shown here is derived from an EMBL/GenBank/DDBJ whole genome shotgun (WGS) entry which is preliminary data.</text>
</comment>
<reference evidence="3" key="1">
    <citation type="journal article" date="2021" name="J Fungi (Basel)">
        <title>Virulence traits and population genomics of the black yeast Aureobasidium melanogenum.</title>
        <authorList>
            <person name="Cernosa A."/>
            <person name="Sun X."/>
            <person name="Gostincar C."/>
            <person name="Fang C."/>
            <person name="Gunde-Cimerman N."/>
            <person name="Song Z."/>
        </authorList>
    </citation>
    <scope>NUCLEOTIDE SEQUENCE</scope>
    <source>
        <strain evidence="3">EXF-9298</strain>
    </source>
</reference>
<accession>A0A9P8G1E4</accession>
<reference evidence="3" key="2">
    <citation type="submission" date="2021-08" db="EMBL/GenBank/DDBJ databases">
        <authorList>
            <person name="Gostincar C."/>
            <person name="Sun X."/>
            <person name="Song Z."/>
            <person name="Gunde-Cimerman N."/>
        </authorList>
    </citation>
    <scope>NUCLEOTIDE SEQUENCE</scope>
    <source>
        <strain evidence="3">EXF-9298</strain>
    </source>
</reference>
<keyword evidence="4" id="KW-1185">Reference proteome</keyword>
<dbReference type="EMBL" id="JAHFXS010000176">
    <property type="protein sequence ID" value="KAG9988083.1"/>
    <property type="molecule type" value="Genomic_DNA"/>
</dbReference>
<keyword evidence="1" id="KW-1133">Transmembrane helix</keyword>
<feature type="transmembrane region" description="Helical" evidence="1">
    <location>
        <begin position="637"/>
        <end position="659"/>
    </location>
</feature>
<keyword evidence="1" id="KW-0812">Transmembrane</keyword>
<feature type="non-terminal residue" evidence="3">
    <location>
        <position position="662"/>
    </location>
</feature>
<name>A0A9P8G1E4_AURME</name>
<feature type="signal peptide" evidence="2">
    <location>
        <begin position="1"/>
        <end position="19"/>
    </location>
</feature>
<evidence type="ECO:0000256" key="1">
    <source>
        <dbReference type="SAM" id="Phobius"/>
    </source>
</evidence>
<evidence type="ECO:0000313" key="4">
    <source>
        <dbReference type="Proteomes" id="UP000729357"/>
    </source>
</evidence>
<keyword evidence="2" id="KW-0732">Signal</keyword>
<dbReference type="AlphaFoldDB" id="A0A9P8G1E4"/>
<evidence type="ECO:0000313" key="3">
    <source>
        <dbReference type="EMBL" id="KAG9988083.1"/>
    </source>
</evidence>
<protein>
    <submittedName>
        <fullName evidence="3">Uncharacterized protein</fullName>
    </submittedName>
</protein>
<organism evidence="3 4">
    <name type="scientific">Aureobasidium melanogenum</name>
    <name type="common">Aureobasidium pullulans var. melanogenum</name>
    <dbReference type="NCBI Taxonomy" id="46634"/>
    <lineage>
        <taxon>Eukaryota</taxon>
        <taxon>Fungi</taxon>
        <taxon>Dikarya</taxon>
        <taxon>Ascomycota</taxon>
        <taxon>Pezizomycotina</taxon>
        <taxon>Dothideomycetes</taxon>
        <taxon>Dothideomycetidae</taxon>
        <taxon>Dothideales</taxon>
        <taxon>Saccotheciaceae</taxon>
        <taxon>Aureobasidium</taxon>
    </lineage>
</organism>
<dbReference type="Proteomes" id="UP000729357">
    <property type="component" value="Unassembled WGS sequence"/>
</dbReference>
<dbReference type="SUPFAM" id="SSF50965">
    <property type="entry name" value="Galactose oxidase, central domain"/>
    <property type="match status" value="1"/>
</dbReference>
<evidence type="ECO:0000256" key="2">
    <source>
        <dbReference type="SAM" id="SignalP"/>
    </source>
</evidence>
<gene>
    <name evidence="3" type="ORF">KCU98_g2890</name>
</gene>
<feature type="chain" id="PRO_5040431703" evidence="2">
    <location>
        <begin position="20"/>
        <end position="662"/>
    </location>
</feature>